<keyword evidence="7" id="KW-0648">Protein biosynthesis</keyword>
<sequence>MPYIIGTAGHIDHGKTTLIKALTGQDTDRLKEEKERGISIDLGFAHLALPDGSEAGIVDVPGHERFIRNMLAGAHGIDLVLFTVAADDGVMPQTEEHLDIVHLLGVRTALFVITKVDLVSEARVREVEEEIEILTFETALEGSPVVHFSAVSEAGLEDVRTRIFDLLQGIDRPAPSGFFRLPVDRVFVLQGHGVIITGTALAGEVRDRRARARVPGGQKIPRAQHSGPRPVGGSGGLGAARGPEPDGPGARRPGTRPHDLPRGAYLVSTRFDAHLEVRPAATKGIRNHQRVRIHLGTAERMGKLIFLGDTEKVEPKDTTYCQVLLTEPLLVMRGDHFIVRDETARRTLGGGEIVEPRAPRHRRREKDIEPRLRTLHHGDTPEMIRSFLDGDTSLATSVDSICQERVYMTEEKWNGFRERLRSSLKAFHQSHPLAPGMDLEEVRARLAASVSVRLFRDLTDLLASEGACVRDGNHVRLPDHRVELGAQEKSLSGEITAALAKTPLAPPYLKEIEKALAVQRPRLNEVIRVMERQGEIVRVTTELYYLKDSIDRIKSDLYSYFENHEEMSAATFRDILQSSRKYTIPVLEHFDRTGVTMRVGDVRKLKTGRS</sequence>
<dbReference type="AlphaFoldDB" id="A0AA35T475"/>
<name>A0AA35T475_GEOBA</name>
<dbReference type="Pfam" id="PF09107">
    <property type="entry name" value="WHD_3rd_SelB"/>
    <property type="match status" value="1"/>
</dbReference>
<dbReference type="PROSITE" id="PS51722">
    <property type="entry name" value="G_TR_2"/>
    <property type="match status" value="1"/>
</dbReference>
<dbReference type="Gene3D" id="2.40.30.10">
    <property type="entry name" value="Translation factors"/>
    <property type="match status" value="2"/>
</dbReference>
<dbReference type="InterPro" id="IPR005225">
    <property type="entry name" value="Small_GTP-bd"/>
</dbReference>
<reference evidence="7" key="1">
    <citation type="submission" date="2023-03" db="EMBL/GenBank/DDBJ databases">
        <authorList>
            <person name="Steffen K."/>
            <person name="Cardenas P."/>
        </authorList>
    </citation>
    <scope>NUCLEOTIDE SEQUENCE</scope>
</reference>
<dbReference type="GO" id="GO:0001514">
    <property type="term" value="P:selenocysteine incorporation"/>
    <property type="evidence" value="ECO:0007669"/>
    <property type="project" value="InterPro"/>
</dbReference>
<feature type="compositionally biased region" description="Gly residues" evidence="5">
    <location>
        <begin position="230"/>
        <end position="239"/>
    </location>
</feature>
<dbReference type="PROSITE" id="PS00301">
    <property type="entry name" value="G_TR_1"/>
    <property type="match status" value="1"/>
</dbReference>
<dbReference type="Pfam" id="PF09106">
    <property type="entry name" value="WHD_2nd_SelB"/>
    <property type="match status" value="1"/>
</dbReference>
<dbReference type="EMBL" id="CASHTH010003117">
    <property type="protein sequence ID" value="CAI8040582.1"/>
    <property type="molecule type" value="Genomic_DNA"/>
</dbReference>
<feature type="region of interest" description="Disordered" evidence="5">
    <location>
        <begin position="206"/>
        <end position="262"/>
    </location>
</feature>
<dbReference type="SUPFAM" id="SSF46785">
    <property type="entry name" value="Winged helix' DNA-binding domain"/>
    <property type="match status" value="3"/>
</dbReference>
<dbReference type="InterPro" id="IPR050055">
    <property type="entry name" value="EF-Tu_GTPase"/>
</dbReference>
<protein>
    <recommendedName>
        <fullName evidence="2">protein-synthesizing GTPase</fullName>
        <ecNumber evidence="2">3.6.5.3</ecNumber>
    </recommendedName>
</protein>
<dbReference type="InterPro" id="IPR027417">
    <property type="entry name" value="P-loop_NTPase"/>
</dbReference>
<evidence type="ECO:0000256" key="3">
    <source>
        <dbReference type="ARBA" id="ARBA00022741"/>
    </source>
</evidence>
<gene>
    <name evidence="7" type="ORF">GBAR_LOCUS22605</name>
</gene>
<dbReference type="GO" id="GO:0003723">
    <property type="term" value="F:RNA binding"/>
    <property type="evidence" value="ECO:0007669"/>
    <property type="project" value="InterPro"/>
</dbReference>
<dbReference type="InterPro" id="IPR015191">
    <property type="entry name" value="SelB_WHD4"/>
</dbReference>
<dbReference type="GO" id="GO:0005829">
    <property type="term" value="C:cytosol"/>
    <property type="evidence" value="ECO:0007669"/>
    <property type="project" value="TreeGrafter"/>
</dbReference>
<dbReference type="PANTHER" id="PTHR43721:SF22">
    <property type="entry name" value="ELONGATION FACTOR TU, MITOCHONDRIAL"/>
    <property type="match status" value="1"/>
</dbReference>
<evidence type="ECO:0000313" key="7">
    <source>
        <dbReference type="EMBL" id="CAI8040582.1"/>
    </source>
</evidence>
<dbReference type="InterPro" id="IPR031157">
    <property type="entry name" value="G_TR_CS"/>
</dbReference>
<keyword evidence="8" id="KW-1185">Reference proteome</keyword>
<dbReference type="InterPro" id="IPR009001">
    <property type="entry name" value="Transl_elong_EF1A/Init_IF2_C"/>
</dbReference>
<dbReference type="GO" id="GO:0003924">
    <property type="term" value="F:GTPase activity"/>
    <property type="evidence" value="ECO:0007669"/>
    <property type="project" value="InterPro"/>
</dbReference>
<organism evidence="7 8">
    <name type="scientific">Geodia barretti</name>
    <name type="common">Barrett's horny sponge</name>
    <dbReference type="NCBI Taxonomy" id="519541"/>
    <lineage>
        <taxon>Eukaryota</taxon>
        <taxon>Metazoa</taxon>
        <taxon>Porifera</taxon>
        <taxon>Demospongiae</taxon>
        <taxon>Heteroscleromorpha</taxon>
        <taxon>Tetractinellida</taxon>
        <taxon>Astrophorina</taxon>
        <taxon>Geodiidae</taxon>
        <taxon>Geodia</taxon>
    </lineage>
</organism>
<comment type="similarity">
    <text evidence="1">Belongs to the TRAFAC class translation factor GTPase superfamily. Classic translation factor GTPase family. EF-Tu/EF-1A subfamily.</text>
</comment>
<dbReference type="CDD" id="cd04171">
    <property type="entry name" value="SelB"/>
    <property type="match status" value="1"/>
</dbReference>
<evidence type="ECO:0000313" key="8">
    <source>
        <dbReference type="Proteomes" id="UP001174909"/>
    </source>
</evidence>
<comment type="caution">
    <text evidence="7">The sequence shown here is derived from an EMBL/GenBank/DDBJ whole genome shotgun (WGS) entry which is preliminary data.</text>
</comment>
<dbReference type="SUPFAM" id="SSF52540">
    <property type="entry name" value="P-loop containing nucleoside triphosphate hydrolases"/>
    <property type="match status" value="1"/>
</dbReference>
<dbReference type="Pfam" id="PF00009">
    <property type="entry name" value="GTP_EFTU"/>
    <property type="match status" value="1"/>
</dbReference>
<evidence type="ECO:0000256" key="5">
    <source>
        <dbReference type="SAM" id="MobiDB-lite"/>
    </source>
</evidence>
<dbReference type="InterPro" id="IPR015190">
    <property type="entry name" value="Elong_fac_SelB-wing-hlx_typ-2"/>
</dbReference>
<evidence type="ECO:0000256" key="2">
    <source>
        <dbReference type="ARBA" id="ARBA00011986"/>
    </source>
</evidence>
<dbReference type="NCBIfam" id="TIGR00231">
    <property type="entry name" value="small_GTP"/>
    <property type="match status" value="1"/>
</dbReference>
<keyword evidence="7" id="KW-0251">Elongation factor</keyword>
<dbReference type="GO" id="GO:0003746">
    <property type="term" value="F:translation elongation factor activity"/>
    <property type="evidence" value="ECO:0007669"/>
    <property type="project" value="UniProtKB-KW"/>
</dbReference>
<keyword evidence="4" id="KW-0342">GTP-binding</keyword>
<dbReference type="Gene3D" id="1.10.10.10">
    <property type="entry name" value="Winged helix-like DNA-binding domain superfamily/Winged helix DNA-binding domain"/>
    <property type="match status" value="1"/>
</dbReference>
<dbReference type="SUPFAM" id="SSF50465">
    <property type="entry name" value="EF-Tu/eEF-1alpha/eIF2-gamma C-terminal domain"/>
    <property type="match status" value="1"/>
</dbReference>
<dbReference type="EC" id="3.6.5.3" evidence="2"/>
<dbReference type="GO" id="GO:0005525">
    <property type="term" value="F:GTP binding"/>
    <property type="evidence" value="ECO:0007669"/>
    <property type="project" value="UniProtKB-KW"/>
</dbReference>
<dbReference type="PANTHER" id="PTHR43721">
    <property type="entry name" value="ELONGATION FACTOR TU-RELATED"/>
    <property type="match status" value="1"/>
</dbReference>
<evidence type="ECO:0000259" key="6">
    <source>
        <dbReference type="PROSITE" id="PS51722"/>
    </source>
</evidence>
<evidence type="ECO:0000256" key="1">
    <source>
        <dbReference type="ARBA" id="ARBA00007249"/>
    </source>
</evidence>
<dbReference type="InterPro" id="IPR000795">
    <property type="entry name" value="T_Tr_GTP-bd_dom"/>
</dbReference>
<proteinExistence type="inferred from homology"/>
<dbReference type="Proteomes" id="UP001174909">
    <property type="component" value="Unassembled WGS sequence"/>
</dbReference>
<accession>A0AA35T475</accession>
<dbReference type="InterPro" id="IPR036390">
    <property type="entry name" value="WH_DNA-bd_sf"/>
</dbReference>
<dbReference type="InterPro" id="IPR036388">
    <property type="entry name" value="WH-like_DNA-bd_sf"/>
</dbReference>
<dbReference type="CDD" id="cd15491">
    <property type="entry name" value="selB_III"/>
    <property type="match status" value="1"/>
</dbReference>
<dbReference type="Gene3D" id="3.40.50.300">
    <property type="entry name" value="P-loop containing nucleotide triphosphate hydrolases"/>
    <property type="match status" value="1"/>
</dbReference>
<dbReference type="Pfam" id="PF25461">
    <property type="entry name" value="Beta-barrel_SelB"/>
    <property type="match status" value="1"/>
</dbReference>
<keyword evidence="3" id="KW-0547">Nucleotide-binding</keyword>
<dbReference type="InterPro" id="IPR057335">
    <property type="entry name" value="Beta-barrel_SelB"/>
</dbReference>
<dbReference type="Gene3D" id="1.10.10.2770">
    <property type="match status" value="1"/>
</dbReference>
<feature type="domain" description="Tr-type G" evidence="6">
    <location>
        <begin position="1"/>
        <end position="174"/>
    </location>
</feature>
<evidence type="ECO:0000256" key="4">
    <source>
        <dbReference type="ARBA" id="ARBA00023134"/>
    </source>
</evidence>